<evidence type="ECO:0000259" key="6">
    <source>
        <dbReference type="Pfam" id="PF08281"/>
    </source>
</evidence>
<evidence type="ECO:0000256" key="1">
    <source>
        <dbReference type="ARBA" id="ARBA00010641"/>
    </source>
</evidence>
<dbReference type="InterPro" id="IPR013249">
    <property type="entry name" value="RNA_pol_sigma70_r4_t2"/>
</dbReference>
<evidence type="ECO:0000256" key="2">
    <source>
        <dbReference type="ARBA" id="ARBA00023015"/>
    </source>
</evidence>
<feature type="domain" description="RNA polymerase sigma factor 70 region 4 type 2" evidence="6">
    <location>
        <begin position="101"/>
        <end position="148"/>
    </location>
</feature>
<comment type="caution">
    <text evidence="7">The sequence shown here is derived from an EMBL/GenBank/DDBJ whole genome shotgun (WGS) entry which is preliminary data.</text>
</comment>
<evidence type="ECO:0000313" key="8">
    <source>
        <dbReference type="Proteomes" id="UP000763557"/>
    </source>
</evidence>
<dbReference type="PANTHER" id="PTHR43133">
    <property type="entry name" value="RNA POLYMERASE ECF-TYPE SIGMA FACTO"/>
    <property type="match status" value="1"/>
</dbReference>
<name>A0ABX2FFT6_9PSEU</name>
<evidence type="ECO:0000256" key="4">
    <source>
        <dbReference type="ARBA" id="ARBA00023163"/>
    </source>
</evidence>
<comment type="similarity">
    <text evidence="1">Belongs to the sigma-70 factor family. ECF subfamily.</text>
</comment>
<accession>A0ABX2FFT6</accession>
<dbReference type="Proteomes" id="UP000763557">
    <property type="component" value="Unassembled WGS sequence"/>
</dbReference>
<organism evidence="7 8">
    <name type="scientific">Kibdelosporangium persicum</name>
    <dbReference type="NCBI Taxonomy" id="2698649"/>
    <lineage>
        <taxon>Bacteria</taxon>
        <taxon>Bacillati</taxon>
        <taxon>Actinomycetota</taxon>
        <taxon>Actinomycetes</taxon>
        <taxon>Pseudonocardiales</taxon>
        <taxon>Pseudonocardiaceae</taxon>
        <taxon>Kibdelosporangium</taxon>
    </lineage>
</organism>
<evidence type="ECO:0000256" key="3">
    <source>
        <dbReference type="ARBA" id="ARBA00023082"/>
    </source>
</evidence>
<dbReference type="PANTHER" id="PTHR43133:SF62">
    <property type="entry name" value="RNA POLYMERASE SIGMA FACTOR SIGZ"/>
    <property type="match status" value="1"/>
</dbReference>
<keyword evidence="4" id="KW-0804">Transcription</keyword>
<dbReference type="InterPro" id="IPR039425">
    <property type="entry name" value="RNA_pol_sigma-70-like"/>
</dbReference>
<proteinExistence type="inferred from homology"/>
<dbReference type="EMBL" id="JAAATY010000030">
    <property type="protein sequence ID" value="NRN69740.1"/>
    <property type="molecule type" value="Genomic_DNA"/>
</dbReference>
<dbReference type="Pfam" id="PF08281">
    <property type="entry name" value="Sigma70_r4_2"/>
    <property type="match status" value="1"/>
</dbReference>
<dbReference type="Pfam" id="PF04542">
    <property type="entry name" value="Sigma70_r2"/>
    <property type="match status" value="1"/>
</dbReference>
<gene>
    <name evidence="7" type="ORF">GC106_70000</name>
</gene>
<dbReference type="CDD" id="cd06171">
    <property type="entry name" value="Sigma70_r4"/>
    <property type="match status" value="1"/>
</dbReference>
<evidence type="ECO:0000313" key="7">
    <source>
        <dbReference type="EMBL" id="NRN69740.1"/>
    </source>
</evidence>
<reference evidence="7 8" key="1">
    <citation type="submission" date="2020-01" db="EMBL/GenBank/DDBJ databases">
        <title>Kibdelosporangium persica a novel Actinomycetes from a hot desert in Iran.</title>
        <authorList>
            <person name="Safaei N."/>
            <person name="Zaburannyi N."/>
            <person name="Mueller R."/>
            <person name="Wink J."/>
        </authorList>
    </citation>
    <scope>NUCLEOTIDE SEQUENCE [LARGE SCALE GENOMIC DNA]</scope>
    <source>
        <strain evidence="7 8">4NS15</strain>
    </source>
</reference>
<feature type="domain" description="RNA polymerase sigma-70 region 2" evidence="5">
    <location>
        <begin position="22"/>
        <end position="87"/>
    </location>
</feature>
<keyword evidence="3" id="KW-0731">Sigma factor</keyword>
<keyword evidence="2" id="KW-0805">Transcription regulation</keyword>
<keyword evidence="8" id="KW-1185">Reference proteome</keyword>
<dbReference type="RefSeq" id="WP_217281427.1">
    <property type="nucleotide sequence ID" value="NZ_CBCSGW010000017.1"/>
</dbReference>
<dbReference type="InterPro" id="IPR007627">
    <property type="entry name" value="RNA_pol_sigma70_r2"/>
</dbReference>
<sequence length="152" mass="16801">MVDGDLRQRLVYGDQDALTEVYDLHSATVYAVALSVTGDSSVAEDITVDAFVSLWNRPLAYDPAQASLRCWLAVLAHRLAVQWLRHNNIPSQRVEVERPVALASLPDLTRQALELAYYQGRTYQQIAIELGIPAGTAKSRLRAGLRELAAGR</sequence>
<evidence type="ECO:0000259" key="5">
    <source>
        <dbReference type="Pfam" id="PF04542"/>
    </source>
</evidence>
<protein>
    <submittedName>
        <fullName evidence="7">RNA polymerase subunit sigma</fullName>
    </submittedName>
</protein>